<comment type="caution">
    <text evidence="2">The sequence shown here is derived from an EMBL/GenBank/DDBJ whole genome shotgun (WGS) entry which is preliminary data.</text>
</comment>
<protein>
    <submittedName>
        <fullName evidence="2">Uncharacterized protein DUF4235</fullName>
    </submittedName>
</protein>
<keyword evidence="1" id="KW-0472">Membrane</keyword>
<proteinExistence type="predicted"/>
<feature type="transmembrane region" description="Helical" evidence="1">
    <location>
        <begin position="55"/>
        <end position="73"/>
    </location>
</feature>
<evidence type="ECO:0000313" key="3">
    <source>
        <dbReference type="Proteomes" id="UP000281955"/>
    </source>
</evidence>
<reference evidence="2 3" key="1">
    <citation type="submission" date="2018-10" db="EMBL/GenBank/DDBJ databases">
        <title>Genomic Encyclopedia of Archaeal and Bacterial Type Strains, Phase II (KMG-II): from individual species to whole genera.</title>
        <authorList>
            <person name="Goeker M."/>
        </authorList>
    </citation>
    <scope>NUCLEOTIDE SEQUENCE [LARGE SCALE GENOMIC DNA]</scope>
    <source>
        <strain evidence="2 3">RP-AC37</strain>
    </source>
</reference>
<organism evidence="2 3">
    <name type="scientific">Motilibacter peucedani</name>
    <dbReference type="NCBI Taxonomy" id="598650"/>
    <lineage>
        <taxon>Bacteria</taxon>
        <taxon>Bacillati</taxon>
        <taxon>Actinomycetota</taxon>
        <taxon>Actinomycetes</taxon>
        <taxon>Motilibacterales</taxon>
        <taxon>Motilibacteraceae</taxon>
        <taxon>Motilibacter</taxon>
    </lineage>
</organism>
<dbReference type="AlphaFoldDB" id="A0A420XUS1"/>
<dbReference type="InterPro" id="IPR025329">
    <property type="entry name" value="DUF4235"/>
</dbReference>
<accession>A0A420XUS1</accession>
<dbReference type="InParanoid" id="A0A420XUS1"/>
<dbReference type="RefSeq" id="WP_147431872.1">
    <property type="nucleotide sequence ID" value="NZ_RBWV01000009.1"/>
</dbReference>
<evidence type="ECO:0000256" key="1">
    <source>
        <dbReference type="SAM" id="Phobius"/>
    </source>
</evidence>
<dbReference type="OrthoDB" id="6293727at2"/>
<sequence>MSKQDAGIGLKVLTAGGAVGAAWAARKLVTTGWKLTTGNEPPANPEDPEVEWVEAVGWALLSGAVIGLARLAASRQAAVWYSKATGTTPANLNDVSS</sequence>
<evidence type="ECO:0000313" key="2">
    <source>
        <dbReference type="EMBL" id="RKS80490.1"/>
    </source>
</evidence>
<keyword evidence="1" id="KW-0812">Transmembrane</keyword>
<dbReference type="Pfam" id="PF14019">
    <property type="entry name" value="DUF4235"/>
    <property type="match status" value="1"/>
</dbReference>
<gene>
    <name evidence="2" type="ORF">CLV35_0926</name>
</gene>
<dbReference type="Proteomes" id="UP000281955">
    <property type="component" value="Unassembled WGS sequence"/>
</dbReference>
<keyword evidence="1" id="KW-1133">Transmembrane helix</keyword>
<name>A0A420XUS1_9ACTN</name>
<dbReference type="EMBL" id="RBWV01000009">
    <property type="protein sequence ID" value="RKS80490.1"/>
    <property type="molecule type" value="Genomic_DNA"/>
</dbReference>
<keyword evidence="3" id="KW-1185">Reference proteome</keyword>